<feature type="compositionally biased region" description="Low complexity" evidence="11">
    <location>
        <begin position="1"/>
        <end position="16"/>
    </location>
</feature>
<evidence type="ECO:0000313" key="14">
    <source>
        <dbReference type="Proteomes" id="UP000032254"/>
    </source>
</evidence>
<evidence type="ECO:0000256" key="2">
    <source>
        <dbReference type="ARBA" id="ARBA00009047"/>
    </source>
</evidence>
<name>A0A0D0X6K4_9ACTN</name>
<feature type="domain" description="ABC transmembrane type-1" evidence="12">
    <location>
        <begin position="315"/>
        <end position="533"/>
    </location>
</feature>
<protein>
    <recommendedName>
        <fullName evidence="10">Maltose/maltodextrin transport system permease protein</fullName>
    </recommendedName>
</protein>
<dbReference type="GO" id="GO:0015423">
    <property type="term" value="F:ABC-type maltose transporter activity"/>
    <property type="evidence" value="ECO:0007669"/>
    <property type="project" value="TreeGrafter"/>
</dbReference>
<dbReference type="PANTHER" id="PTHR47314">
    <property type="entry name" value="MALTOSE/MALTODEXTRIN TRANSPORT SYSTEM PERMEASE PROTEIN MALF"/>
    <property type="match status" value="1"/>
</dbReference>
<dbReference type="Gene3D" id="1.10.3720.10">
    <property type="entry name" value="MetI-like"/>
    <property type="match status" value="1"/>
</dbReference>
<evidence type="ECO:0000256" key="8">
    <source>
        <dbReference type="ARBA" id="ARBA00023136"/>
    </source>
</evidence>
<dbReference type="AlphaFoldDB" id="A0A0D0X6K4"/>
<feature type="transmembrane region" description="Helical" evidence="9">
    <location>
        <begin position="68"/>
        <end position="86"/>
    </location>
</feature>
<reference evidence="13 14" key="1">
    <citation type="submission" date="2015-01" db="EMBL/GenBank/DDBJ databases">
        <title>Sequencing and annotation of Micromonospora carbonacea strain JXNU-1 genome.</title>
        <authorList>
            <person name="Long Z."/>
            <person name="Huang Y."/>
            <person name="Jiang Y."/>
        </authorList>
    </citation>
    <scope>NUCLEOTIDE SEQUENCE [LARGE SCALE GENOMIC DNA]</scope>
    <source>
        <strain evidence="13 14">JXNU-1</strain>
    </source>
</reference>
<keyword evidence="6 9" id="KW-0812">Transmembrane</keyword>
<comment type="similarity">
    <text evidence="2 10">Belongs to the binding-protein-dependent transport system permease family. MalFG subfamily.</text>
</comment>
<evidence type="ECO:0000313" key="13">
    <source>
        <dbReference type="EMBL" id="KIR65055.1"/>
    </source>
</evidence>
<keyword evidence="7 9" id="KW-1133">Transmembrane helix</keyword>
<gene>
    <name evidence="13" type="ORF">TK50_05935</name>
</gene>
<feature type="transmembrane region" description="Helical" evidence="9">
    <location>
        <begin position="400"/>
        <end position="425"/>
    </location>
</feature>
<dbReference type="SUPFAM" id="SSF160964">
    <property type="entry name" value="MalF N-terminal region-like"/>
    <property type="match status" value="1"/>
</dbReference>
<dbReference type="PANTHER" id="PTHR47314:SF1">
    <property type="entry name" value="MALTOSE_MALTODEXTRIN TRANSPORT SYSTEM PERMEASE PROTEIN MALF"/>
    <property type="match status" value="1"/>
</dbReference>
<feature type="transmembrane region" description="Helical" evidence="9">
    <location>
        <begin position="350"/>
        <end position="370"/>
    </location>
</feature>
<keyword evidence="4 10" id="KW-1003">Cell membrane</keyword>
<keyword evidence="8 9" id="KW-0472">Membrane</keyword>
<feature type="transmembrane region" description="Helical" evidence="9">
    <location>
        <begin position="315"/>
        <end position="338"/>
    </location>
</feature>
<keyword evidence="3 9" id="KW-0813">Transport</keyword>
<evidence type="ECO:0000256" key="1">
    <source>
        <dbReference type="ARBA" id="ARBA00004651"/>
    </source>
</evidence>
<evidence type="ECO:0000256" key="11">
    <source>
        <dbReference type="SAM" id="MobiDB-lite"/>
    </source>
</evidence>
<dbReference type="InterPro" id="IPR035277">
    <property type="entry name" value="MalF_N"/>
</dbReference>
<comment type="subcellular location">
    <subcellularLocation>
        <location evidence="1 9">Cell membrane</location>
        <topology evidence="1 9">Multi-pass membrane protein</topology>
    </subcellularLocation>
</comment>
<feature type="transmembrane region" description="Helical" evidence="9">
    <location>
        <begin position="41"/>
        <end position="62"/>
    </location>
</feature>
<dbReference type="InterPro" id="IPR035906">
    <property type="entry name" value="MetI-like_sf"/>
</dbReference>
<keyword evidence="5 10" id="KW-0762">Sugar transport</keyword>
<accession>A0A0D0X6K4</accession>
<dbReference type="Pfam" id="PF16296">
    <property type="entry name" value="TM_PBP2_N"/>
    <property type="match status" value="1"/>
</dbReference>
<evidence type="ECO:0000256" key="5">
    <source>
        <dbReference type="ARBA" id="ARBA00022597"/>
    </source>
</evidence>
<proteinExistence type="inferred from homology"/>
<dbReference type="EMBL" id="JXSX01000001">
    <property type="protein sequence ID" value="KIR65055.1"/>
    <property type="molecule type" value="Genomic_DNA"/>
</dbReference>
<evidence type="ECO:0000256" key="4">
    <source>
        <dbReference type="ARBA" id="ARBA00022475"/>
    </source>
</evidence>
<feature type="transmembrane region" description="Helical" evidence="9">
    <location>
        <begin position="512"/>
        <end position="534"/>
    </location>
</feature>
<evidence type="ECO:0000256" key="9">
    <source>
        <dbReference type="RuleBase" id="RU363032"/>
    </source>
</evidence>
<feature type="transmembrane region" description="Helical" evidence="9">
    <location>
        <begin position="95"/>
        <end position="113"/>
    </location>
</feature>
<sequence>MSTKLSGPGSTRTSGRGPVGPGLPRTARTARHHAPVTATGLVVKVILLGLVAGIALWAAFPLVEAEKWVGLALLAATTAGLFYLYLTPRHIPAKYLVPGTLFLIAFQVFPVLYTASTAFTNFGDGHRGSKDDAVVAIQSSSVKQVPGSTEYALSVATAGDPATGALVFLVTDPATGAVSAGDADGLRRLDAADVTVGSGGKVTAADGYTVLNFGQASARSQEITDLVVPTAGGALRSSGLSRAYEGRAIRAYDAGCDCVTDSESGKRWTADEATGSFVAADGERLAQGWQVNVGLENFSRVLTDPNISGPFFGTLLWNFAFAIGSTGFTFGLGMAIALALHSPRMRGTNLYRVLLILPYAMPSFAMLLVWRDMFNTDFGLINNLFGLGVDWFGQDWSARAAVLLVQLWLGYPYMFLVATGALQAIPKELTEATSVDGASPWQSFRAVTLPLLLVALSPLLIASFAYNFNNINAIWLTTEGGPFPADNPRNGATDLLITYTYRLAFGAQGAEFGMAAAVSIFIFAIVATVSAISFRNTRKQEEVYS</sequence>
<dbReference type="InterPro" id="IPR000515">
    <property type="entry name" value="MetI-like"/>
</dbReference>
<feature type="region of interest" description="Disordered" evidence="11">
    <location>
        <begin position="1"/>
        <end position="31"/>
    </location>
</feature>
<evidence type="ECO:0000256" key="3">
    <source>
        <dbReference type="ARBA" id="ARBA00022448"/>
    </source>
</evidence>
<dbReference type="GeneID" id="301303690"/>
<evidence type="ECO:0000259" key="12">
    <source>
        <dbReference type="PROSITE" id="PS50928"/>
    </source>
</evidence>
<dbReference type="RefSeq" id="WP_043961816.1">
    <property type="nucleotide sequence ID" value="NZ_JXSX01000001.1"/>
</dbReference>
<dbReference type="OrthoDB" id="34224at2"/>
<comment type="caution">
    <text evidence="13">The sequence shown here is derived from an EMBL/GenBank/DDBJ whole genome shotgun (WGS) entry which is preliminary data.</text>
</comment>
<organism evidence="13 14">
    <name type="scientific">Micromonospora haikouensis</name>
    <dbReference type="NCBI Taxonomy" id="686309"/>
    <lineage>
        <taxon>Bacteria</taxon>
        <taxon>Bacillati</taxon>
        <taxon>Actinomycetota</taxon>
        <taxon>Actinomycetes</taxon>
        <taxon>Micromonosporales</taxon>
        <taxon>Micromonosporaceae</taxon>
        <taxon>Micromonospora</taxon>
    </lineage>
</organism>
<evidence type="ECO:0000256" key="10">
    <source>
        <dbReference type="RuleBase" id="RU367050"/>
    </source>
</evidence>
<dbReference type="PATRIC" id="fig|47853.6.peg.1266"/>
<dbReference type="CDD" id="cd06261">
    <property type="entry name" value="TM_PBP2"/>
    <property type="match status" value="1"/>
</dbReference>
<evidence type="ECO:0000256" key="7">
    <source>
        <dbReference type="ARBA" id="ARBA00022989"/>
    </source>
</evidence>
<dbReference type="SUPFAM" id="SSF161098">
    <property type="entry name" value="MetI-like"/>
    <property type="match status" value="1"/>
</dbReference>
<comment type="function">
    <text evidence="10">Part of the ABC transporter complex MalEFGK involved in maltose/maltodextrin import. Probably responsible for the translocation of the substrate across the membrane.</text>
</comment>
<feature type="transmembrane region" description="Helical" evidence="9">
    <location>
        <begin position="446"/>
        <end position="466"/>
    </location>
</feature>
<dbReference type="InterPro" id="IPR032550">
    <property type="entry name" value="TM_PBP2_N"/>
</dbReference>
<dbReference type="Proteomes" id="UP000032254">
    <property type="component" value="Unassembled WGS sequence"/>
</dbReference>
<dbReference type="GO" id="GO:1990060">
    <property type="term" value="C:maltose transport complex"/>
    <property type="evidence" value="ECO:0007669"/>
    <property type="project" value="TreeGrafter"/>
</dbReference>
<evidence type="ECO:0000256" key="6">
    <source>
        <dbReference type="ARBA" id="ARBA00022692"/>
    </source>
</evidence>
<dbReference type="Gene3D" id="3.10.650.10">
    <property type="entry name" value="MalF N-terminal region-like"/>
    <property type="match status" value="1"/>
</dbReference>
<dbReference type="Gene3D" id="1.20.58.370">
    <property type="entry name" value="MalF N-terminal region-like"/>
    <property type="match status" value="1"/>
</dbReference>
<keyword evidence="14" id="KW-1185">Reference proteome</keyword>
<dbReference type="Pfam" id="PF00528">
    <property type="entry name" value="BPD_transp_1"/>
    <property type="match status" value="1"/>
</dbReference>
<dbReference type="PROSITE" id="PS50928">
    <property type="entry name" value="ABC_TM1"/>
    <property type="match status" value="1"/>
</dbReference>
<dbReference type="GO" id="GO:0042956">
    <property type="term" value="P:maltodextrin transmembrane transport"/>
    <property type="evidence" value="ECO:0007669"/>
    <property type="project" value="TreeGrafter"/>
</dbReference>